<dbReference type="GO" id="GO:0005886">
    <property type="term" value="C:plasma membrane"/>
    <property type="evidence" value="ECO:0007669"/>
    <property type="project" value="TreeGrafter"/>
</dbReference>
<evidence type="ECO:0000256" key="2">
    <source>
        <dbReference type="ARBA" id="ARBA00023136"/>
    </source>
</evidence>
<evidence type="ECO:0000313" key="5">
    <source>
        <dbReference type="Proteomes" id="UP000014760"/>
    </source>
</evidence>
<dbReference type="PANTHER" id="PTHR21630:SF10">
    <property type="entry name" value="VENTRICULAR ZONE-EXPRESSED PH DOMAIN-CONTAINING PROTEIN HOMOLOG 1"/>
    <property type="match status" value="1"/>
</dbReference>
<evidence type="ECO:0000313" key="3">
    <source>
        <dbReference type="EMBL" id="ELT93220.1"/>
    </source>
</evidence>
<protein>
    <submittedName>
        <fullName evidence="3 4">Uncharacterized protein</fullName>
    </submittedName>
</protein>
<comment type="subcellular location">
    <subcellularLocation>
        <location evidence="1">Endomembrane system</location>
        <topology evidence="1">Peripheral membrane protein</topology>
    </subcellularLocation>
</comment>
<gene>
    <name evidence="3" type="ORF">CAPTEDRAFT_218547</name>
</gene>
<keyword evidence="5" id="KW-1185">Reference proteome</keyword>
<dbReference type="GO" id="GO:0012505">
    <property type="term" value="C:endomembrane system"/>
    <property type="evidence" value="ECO:0007669"/>
    <property type="project" value="UniProtKB-SubCell"/>
</dbReference>
<dbReference type="EMBL" id="KB309831">
    <property type="protein sequence ID" value="ELT93220.1"/>
    <property type="molecule type" value="Genomic_DNA"/>
</dbReference>
<dbReference type="HOGENOM" id="CLU_455797_0_0_1"/>
<dbReference type="Proteomes" id="UP000014760">
    <property type="component" value="Unassembled WGS sequence"/>
</dbReference>
<accession>R7TQA6</accession>
<organism evidence="3">
    <name type="scientific">Capitella teleta</name>
    <name type="common">Polychaete worm</name>
    <dbReference type="NCBI Taxonomy" id="283909"/>
    <lineage>
        <taxon>Eukaryota</taxon>
        <taxon>Metazoa</taxon>
        <taxon>Spiralia</taxon>
        <taxon>Lophotrochozoa</taxon>
        <taxon>Annelida</taxon>
        <taxon>Polychaeta</taxon>
        <taxon>Sedentaria</taxon>
        <taxon>Scolecida</taxon>
        <taxon>Capitellidae</taxon>
        <taxon>Capitella</taxon>
    </lineage>
</organism>
<dbReference type="EnsemblMetazoa" id="CapteT218547">
    <property type="protein sequence ID" value="CapteP218547"/>
    <property type="gene ID" value="CapteG218547"/>
</dbReference>
<proteinExistence type="predicted"/>
<reference evidence="5" key="1">
    <citation type="submission" date="2012-12" db="EMBL/GenBank/DDBJ databases">
        <authorList>
            <person name="Hellsten U."/>
            <person name="Grimwood J."/>
            <person name="Chapman J.A."/>
            <person name="Shapiro H."/>
            <person name="Aerts A."/>
            <person name="Otillar R.P."/>
            <person name="Terry A.Y."/>
            <person name="Boore J.L."/>
            <person name="Simakov O."/>
            <person name="Marletaz F."/>
            <person name="Cho S.-J."/>
            <person name="Edsinger-Gonzales E."/>
            <person name="Havlak P."/>
            <person name="Kuo D.-H."/>
            <person name="Larsson T."/>
            <person name="Lv J."/>
            <person name="Arendt D."/>
            <person name="Savage R."/>
            <person name="Osoegawa K."/>
            <person name="de Jong P."/>
            <person name="Lindberg D.R."/>
            <person name="Seaver E.C."/>
            <person name="Weisblat D.A."/>
            <person name="Putnam N.H."/>
            <person name="Grigoriev I.V."/>
            <person name="Rokhsar D.S."/>
        </authorList>
    </citation>
    <scope>NUCLEOTIDE SEQUENCE</scope>
    <source>
        <strain evidence="5">I ESC-2004</strain>
    </source>
</reference>
<evidence type="ECO:0000313" key="4">
    <source>
        <dbReference type="EnsemblMetazoa" id="CapteP218547"/>
    </source>
</evidence>
<reference evidence="4" key="3">
    <citation type="submission" date="2015-06" db="UniProtKB">
        <authorList>
            <consortium name="EnsemblMetazoa"/>
        </authorList>
    </citation>
    <scope>IDENTIFICATION</scope>
</reference>
<sequence length="599" mass="67677">MTSAFSDVISDLKRTNTDTKRWDLESKYSTGKFDRILKERQAGLSDYEAVIISSLQNGSSELMSIFVDPLLNSRTYVDWKKNPEMIGNFMRVISECDYDENYSRDHQYVIDNIINISKRLRIQSIIQPTIKEIILKSLHTSQLWHPILRASMSVSGEYTWKVFDIDNYCNIDSTVGVLQDGAENFFSTVYSLILVQIKKRPDPPNGSYFYNNIWMISTFSLSFIPKLLYDPLAADLANIFEFCKKEEFYSEDDCNDTGSKTLTHAMCLAIMQCLDWNKFSPSSLSTLIPHIKDLRNCGDDELGEAAERILIETKNTTLDEDTGEAIVSAYLKGGKDVLICKFPALYKTNPEAFDGKILAIMERMHTQDWILTTTMTLLWEVAKAEPKTFSEEMIRDVADTVQIPNTGPAALMVLAALAQTRPGDVIHYEHEVQCAIEDLPLGGDAGMGVLVPLSTLGEVHAKRYIDFLFTRFEQNTEQSKKVDLLNYIRRIGTNWPATLLDHEPMLRTLAKKKDGPVGQAAHLCLDVTNDEQDSAMPTEDYDASNDCTFVKQRLDDEDNSQSFGRNSTIRKQSAGLIETHKDADISGKTEYASKTCTVL</sequence>
<dbReference type="EMBL" id="AMQN01012903">
    <property type="status" value="NOT_ANNOTATED_CDS"/>
    <property type="molecule type" value="Genomic_DNA"/>
</dbReference>
<evidence type="ECO:0000256" key="1">
    <source>
        <dbReference type="ARBA" id="ARBA00004184"/>
    </source>
</evidence>
<dbReference type="AlphaFoldDB" id="R7TQA6"/>
<name>R7TQA6_CAPTE</name>
<dbReference type="GO" id="GO:0010314">
    <property type="term" value="F:phosphatidylinositol-5-phosphate binding"/>
    <property type="evidence" value="ECO:0007669"/>
    <property type="project" value="TreeGrafter"/>
</dbReference>
<dbReference type="GO" id="GO:0009966">
    <property type="term" value="P:regulation of signal transduction"/>
    <property type="evidence" value="ECO:0007669"/>
    <property type="project" value="TreeGrafter"/>
</dbReference>
<dbReference type="InterPro" id="IPR039888">
    <property type="entry name" value="Melted-like"/>
</dbReference>
<reference evidence="3 5" key="2">
    <citation type="journal article" date="2013" name="Nature">
        <title>Insights into bilaterian evolution from three spiralian genomes.</title>
        <authorList>
            <person name="Simakov O."/>
            <person name="Marletaz F."/>
            <person name="Cho S.J."/>
            <person name="Edsinger-Gonzales E."/>
            <person name="Havlak P."/>
            <person name="Hellsten U."/>
            <person name="Kuo D.H."/>
            <person name="Larsson T."/>
            <person name="Lv J."/>
            <person name="Arendt D."/>
            <person name="Savage R."/>
            <person name="Osoegawa K."/>
            <person name="de Jong P."/>
            <person name="Grimwood J."/>
            <person name="Chapman J.A."/>
            <person name="Shapiro H."/>
            <person name="Aerts A."/>
            <person name="Otillar R.P."/>
            <person name="Terry A.Y."/>
            <person name="Boore J.L."/>
            <person name="Grigoriev I.V."/>
            <person name="Lindberg D.R."/>
            <person name="Seaver E.C."/>
            <person name="Weisblat D.A."/>
            <person name="Putnam N.H."/>
            <person name="Rokhsar D.S."/>
        </authorList>
    </citation>
    <scope>NUCLEOTIDE SEQUENCE</scope>
    <source>
        <strain evidence="3 5">I ESC-2004</strain>
    </source>
</reference>
<keyword evidence="2" id="KW-0472">Membrane</keyword>
<dbReference type="PANTHER" id="PTHR21630">
    <property type="entry name" value="VEPH-A/MELTED"/>
    <property type="match status" value="1"/>
</dbReference>